<keyword evidence="1" id="KW-1133">Transmembrane helix</keyword>
<dbReference type="AlphaFoldDB" id="C9Y6Q2"/>
<evidence type="ECO:0000313" key="2">
    <source>
        <dbReference type="EMBL" id="CBA26541.1"/>
    </source>
</evidence>
<keyword evidence="1" id="KW-0472">Membrane</keyword>
<protein>
    <submittedName>
        <fullName evidence="2">Uncharacterized protein</fullName>
    </submittedName>
</protein>
<dbReference type="EMBL" id="FN543101">
    <property type="protein sequence ID" value="CBA26541.1"/>
    <property type="molecule type" value="Genomic_DNA"/>
</dbReference>
<accession>C9Y6Q2</accession>
<keyword evidence="1" id="KW-0812">Transmembrane</keyword>
<gene>
    <name evidence="2" type="ORF">Csp_E36290</name>
</gene>
<proteinExistence type="predicted"/>
<evidence type="ECO:0000256" key="1">
    <source>
        <dbReference type="SAM" id="Phobius"/>
    </source>
</evidence>
<feature type="transmembrane region" description="Helical" evidence="1">
    <location>
        <begin position="20"/>
        <end position="39"/>
    </location>
</feature>
<name>C9Y6Q2_CURXX</name>
<sequence length="72" mass="8423">MGLLRWLLHLWLAAHGHDAGFRYASLAVWAFFAYSFWGYSKKSAAYKDQYPKWKALYDSGFFCHKCGNTFFA</sequence>
<reference evidence="2" key="1">
    <citation type="journal article" date="2010" name="Nature">
        <title>The Dynamic genome of Hydra.</title>
        <authorList>
            <person name="Chapman J.A."/>
            <person name="Kirkness E.F."/>
            <person name="Simakov O."/>
            <person name="Hampson S.E."/>
            <person name="Mitros T."/>
            <person name="Weinmaier T."/>
            <person name="Rattei T."/>
            <person name="Balasubramanian P.G."/>
            <person name="Borman J."/>
            <person name="Busam D."/>
            <person name="Disbennett K."/>
            <person name="Pfannkoch C."/>
            <person name="Sumin N."/>
            <person name="Sutton G."/>
            <person name="Viswanathan L."/>
            <person name="Walenz B."/>
            <person name="Goodstein D.M."/>
            <person name="Hellsten U."/>
            <person name="Kawashima T."/>
            <person name="Prochnik S.E."/>
            <person name="Putnam N.H."/>
            <person name="Shu S."/>
            <person name="Blumberg B."/>
            <person name="Dana C.E."/>
            <person name="Gee L."/>
            <person name="Kibler D.F."/>
            <person name="Law L."/>
            <person name="Lindgens D."/>
            <person name="Martinez D.E."/>
            <person name="Peng J."/>
            <person name="Wigge P.A."/>
            <person name="Bertulat B."/>
            <person name="Guder C."/>
            <person name="Nakamura Y."/>
            <person name="Ozbek S."/>
            <person name="Watanabe H."/>
            <person name="Khalturin K."/>
            <person name="Hemmrich G."/>
            <person name="Franke A."/>
            <person name="Augustin R."/>
            <person name="Fraune S."/>
            <person name="Hayakawa E."/>
            <person name="Hayakawa S."/>
            <person name="Hirose M."/>
            <person name="Hwang J."/>
            <person name="Ikeo K."/>
            <person name="Nishimiya-Fujisawa C."/>
            <person name="Ogura A."/>
            <person name="Takahashi T."/>
            <person name="Steinmetz P.R."/>
            <person name="Zhang X."/>
            <person name="Aufschnaiter R."/>
            <person name="Eder M.K."/>
            <person name="Gorny A.K."/>
            <person name="Salvenmoser W."/>
            <person name="Heimberg A.M."/>
            <person name="Wheeler B.M."/>
            <person name="Peterson K.J."/>
            <person name="Boettger A."/>
            <person name="Tischler P."/>
            <person name="Wolf A."/>
            <person name="Gojobori T."/>
            <person name="Remington K.A."/>
            <person name="Strausberg R.L."/>
            <person name="Venter J."/>
            <person name="Technau U."/>
            <person name="Hobmayer B."/>
            <person name="Bosch T.C."/>
            <person name="Holstein T.W."/>
            <person name="Fujisawa T."/>
            <person name="Bode H.R."/>
            <person name="David C.N."/>
            <person name="Rokhsar D.S."/>
            <person name="Steele R.E."/>
        </authorList>
    </citation>
    <scope>NUCLEOTIDE SEQUENCE</scope>
</reference>
<organism evidence="2">
    <name type="scientific">Curvibacter symbiont subsp. Hydra magnipapillata</name>
    <dbReference type="NCBI Taxonomy" id="667019"/>
    <lineage>
        <taxon>Bacteria</taxon>
        <taxon>Pseudomonadati</taxon>
        <taxon>Pseudomonadota</taxon>
        <taxon>Betaproteobacteria</taxon>
        <taxon>Burkholderiales</taxon>
        <taxon>Comamonadaceae</taxon>
        <taxon>Curvibacter</taxon>
    </lineage>
</organism>